<feature type="transmembrane region" description="Helical" evidence="1">
    <location>
        <begin position="107"/>
        <end position="124"/>
    </location>
</feature>
<comment type="caution">
    <text evidence="2">The sequence shown here is derived from an EMBL/GenBank/DDBJ whole genome shotgun (WGS) entry which is preliminary data.</text>
</comment>
<evidence type="ECO:0000256" key="1">
    <source>
        <dbReference type="SAM" id="Phobius"/>
    </source>
</evidence>
<dbReference type="InterPro" id="IPR007359">
    <property type="entry name" value="SigmaE_reg_RseC_MucC"/>
</dbReference>
<feature type="transmembrane region" description="Helical" evidence="1">
    <location>
        <begin position="75"/>
        <end position="101"/>
    </location>
</feature>
<name>A0A7L4US13_BALHA</name>
<gene>
    <name evidence="2" type="ORF">C7377_0895</name>
</gene>
<organism evidence="2 3">
    <name type="scientific">Balneicella halophila</name>
    <dbReference type="NCBI Taxonomy" id="1537566"/>
    <lineage>
        <taxon>Bacteria</taxon>
        <taxon>Pseudomonadati</taxon>
        <taxon>Bacteroidota</taxon>
        <taxon>Bacteroidia</taxon>
        <taxon>Bacteroidales</taxon>
        <taxon>Balneicellaceae</taxon>
        <taxon>Balneicella</taxon>
    </lineage>
</organism>
<dbReference type="Pfam" id="PF04246">
    <property type="entry name" value="RseC_MucC"/>
    <property type="match status" value="1"/>
</dbReference>
<evidence type="ECO:0000313" key="3">
    <source>
        <dbReference type="Proteomes" id="UP000251835"/>
    </source>
</evidence>
<dbReference type="PANTHER" id="PTHR35867:SF1">
    <property type="entry name" value="PROTEIN RSEC"/>
    <property type="match status" value="1"/>
</dbReference>
<protein>
    <submittedName>
        <fullName evidence="2">RseC/MucC-like positive regulator of sigma(E)</fullName>
    </submittedName>
</protein>
<sequence length="142" mass="16036">MVQTDTIDHLGEVVSIRNNRVKVLLRSASACSSCHAKGACSAADFQDKYIVTKVADATNYSKGEKVYVSCNDKQGFFALFWAYVFPMILVVALLFIGYVVWDDELKAGLLSLGILPIYYFLLYFKKTYFDNKLHIKIKKITA</sequence>
<dbReference type="RefSeq" id="WP_116496096.1">
    <property type="nucleotide sequence ID" value="NZ_QENZ01000003.1"/>
</dbReference>
<reference evidence="2 3" key="1">
    <citation type="submission" date="2018-05" db="EMBL/GenBank/DDBJ databases">
        <title>Genomic Encyclopedia of Type Strains, Phase IV (KMG-IV): sequencing the most valuable type-strain genomes for metagenomic binning, comparative biology and taxonomic classification.</title>
        <authorList>
            <person name="Goeker M."/>
        </authorList>
    </citation>
    <scope>NUCLEOTIDE SEQUENCE [LARGE SCALE GENOMIC DNA]</scope>
    <source>
        <strain evidence="2 3">DSM 28579</strain>
    </source>
</reference>
<dbReference type="AlphaFoldDB" id="A0A7L4US13"/>
<keyword evidence="1" id="KW-1133">Transmembrane helix</keyword>
<proteinExistence type="predicted"/>
<keyword evidence="1" id="KW-0472">Membrane</keyword>
<evidence type="ECO:0000313" key="2">
    <source>
        <dbReference type="EMBL" id="PVX52568.1"/>
    </source>
</evidence>
<accession>A0A7L4US13</accession>
<dbReference type="EMBL" id="QENZ01000003">
    <property type="protein sequence ID" value="PVX52568.1"/>
    <property type="molecule type" value="Genomic_DNA"/>
</dbReference>
<dbReference type="PANTHER" id="PTHR35867">
    <property type="entry name" value="PROTEIN RSEC"/>
    <property type="match status" value="1"/>
</dbReference>
<dbReference type="OrthoDB" id="1120636at2"/>
<keyword evidence="3" id="KW-1185">Reference proteome</keyword>
<keyword evidence="1" id="KW-0812">Transmembrane</keyword>
<dbReference type="Proteomes" id="UP000251835">
    <property type="component" value="Unassembled WGS sequence"/>
</dbReference>